<evidence type="ECO:0000256" key="1">
    <source>
        <dbReference type="SAM" id="MobiDB-lite"/>
    </source>
</evidence>
<organism evidence="2 3">
    <name type="scientific">Stylophora pistillata</name>
    <name type="common">Smooth cauliflower coral</name>
    <dbReference type="NCBI Taxonomy" id="50429"/>
    <lineage>
        <taxon>Eukaryota</taxon>
        <taxon>Metazoa</taxon>
        <taxon>Cnidaria</taxon>
        <taxon>Anthozoa</taxon>
        <taxon>Hexacorallia</taxon>
        <taxon>Scleractinia</taxon>
        <taxon>Astrocoeniina</taxon>
        <taxon>Pocilloporidae</taxon>
        <taxon>Stylophora</taxon>
    </lineage>
</organism>
<dbReference type="AlphaFoldDB" id="A0A2B4SIN8"/>
<proteinExistence type="predicted"/>
<feature type="compositionally biased region" description="Basic and acidic residues" evidence="1">
    <location>
        <begin position="242"/>
        <end position="256"/>
    </location>
</feature>
<dbReference type="EMBL" id="LSMT01000083">
    <property type="protein sequence ID" value="PFX28428.1"/>
    <property type="molecule type" value="Genomic_DNA"/>
</dbReference>
<keyword evidence="3" id="KW-1185">Reference proteome</keyword>
<comment type="caution">
    <text evidence="2">The sequence shown here is derived from an EMBL/GenBank/DDBJ whole genome shotgun (WGS) entry which is preliminary data.</text>
</comment>
<protein>
    <submittedName>
        <fullName evidence="2">Uncharacterized protein</fullName>
    </submittedName>
</protein>
<evidence type="ECO:0000313" key="2">
    <source>
        <dbReference type="EMBL" id="PFX28428.1"/>
    </source>
</evidence>
<reference evidence="3" key="1">
    <citation type="journal article" date="2017" name="bioRxiv">
        <title>Comparative analysis of the genomes of Stylophora pistillata and Acropora digitifera provides evidence for extensive differences between species of corals.</title>
        <authorList>
            <person name="Voolstra C.R."/>
            <person name="Li Y."/>
            <person name="Liew Y.J."/>
            <person name="Baumgarten S."/>
            <person name="Zoccola D."/>
            <person name="Flot J.-F."/>
            <person name="Tambutte S."/>
            <person name="Allemand D."/>
            <person name="Aranda M."/>
        </authorList>
    </citation>
    <scope>NUCLEOTIDE SEQUENCE [LARGE SCALE GENOMIC DNA]</scope>
</reference>
<accession>A0A2B4SIN8</accession>
<name>A0A2B4SIN8_STYPI</name>
<feature type="region of interest" description="Disordered" evidence="1">
    <location>
        <begin position="1"/>
        <end position="27"/>
    </location>
</feature>
<sequence>MEDSKENHMPTSSTRTAPSGRPGPVENVHFEFSKHSNAATANGSYERVPDGAPNVDTMNETEHSFVVNGFSPADGVVAPLTTSVVGDINCEVNTETRQQGSQVDRNQLPVHCRHQPTTNEDFSMQEQDEQKYYSGLCLDNVQTNGSAAKEQQHTSTVCVHVGGAVQIVTAEMEGSDDCPQKVEGHENGTDFSDMSQEIYAIVRQYQAARRVQSEHNMPIPAVSTPKTATVHEDEAPILGSGEGEKNKDCSKESKGVEEEDEERLEERESMQRWLIDNC</sequence>
<evidence type="ECO:0000313" key="3">
    <source>
        <dbReference type="Proteomes" id="UP000225706"/>
    </source>
</evidence>
<gene>
    <name evidence="2" type="ORF">AWC38_SpisGene6862</name>
</gene>
<dbReference type="Proteomes" id="UP000225706">
    <property type="component" value="Unassembled WGS sequence"/>
</dbReference>
<feature type="region of interest" description="Disordered" evidence="1">
    <location>
        <begin position="219"/>
        <end position="278"/>
    </location>
</feature>